<evidence type="ECO:0008006" key="4">
    <source>
        <dbReference type="Google" id="ProtNLM"/>
    </source>
</evidence>
<accession>A0ABR2XN95</accession>
<organism evidence="2 3">
    <name type="scientific">Seiridium cardinale</name>
    <dbReference type="NCBI Taxonomy" id="138064"/>
    <lineage>
        <taxon>Eukaryota</taxon>
        <taxon>Fungi</taxon>
        <taxon>Dikarya</taxon>
        <taxon>Ascomycota</taxon>
        <taxon>Pezizomycotina</taxon>
        <taxon>Sordariomycetes</taxon>
        <taxon>Xylariomycetidae</taxon>
        <taxon>Amphisphaeriales</taxon>
        <taxon>Sporocadaceae</taxon>
        <taxon>Seiridium</taxon>
    </lineage>
</organism>
<evidence type="ECO:0000256" key="1">
    <source>
        <dbReference type="SAM" id="MobiDB-lite"/>
    </source>
</evidence>
<proteinExistence type="predicted"/>
<feature type="region of interest" description="Disordered" evidence="1">
    <location>
        <begin position="56"/>
        <end position="84"/>
    </location>
</feature>
<evidence type="ECO:0000313" key="3">
    <source>
        <dbReference type="Proteomes" id="UP001465668"/>
    </source>
</evidence>
<reference evidence="2 3" key="1">
    <citation type="submission" date="2024-02" db="EMBL/GenBank/DDBJ databases">
        <title>First draft genome assembly of two strains of Seiridium cardinale.</title>
        <authorList>
            <person name="Emiliani G."/>
            <person name="Scali E."/>
        </authorList>
    </citation>
    <scope>NUCLEOTIDE SEQUENCE [LARGE SCALE GENOMIC DNA]</scope>
    <source>
        <strain evidence="2 3">BM-138-000479</strain>
    </source>
</reference>
<protein>
    <recommendedName>
        <fullName evidence="4">Transcription factor domain-containing protein</fullName>
    </recommendedName>
</protein>
<dbReference type="EMBL" id="JARVKM010000035">
    <property type="protein sequence ID" value="KAK9775272.1"/>
    <property type="molecule type" value="Genomic_DNA"/>
</dbReference>
<feature type="compositionally biased region" description="Low complexity" evidence="1">
    <location>
        <begin position="69"/>
        <end position="79"/>
    </location>
</feature>
<gene>
    <name evidence="2" type="ORF">SCAR479_07948</name>
</gene>
<evidence type="ECO:0000313" key="2">
    <source>
        <dbReference type="EMBL" id="KAK9775272.1"/>
    </source>
</evidence>
<name>A0ABR2XN95_9PEZI</name>
<comment type="caution">
    <text evidence="2">The sequence shown here is derived from an EMBL/GenBank/DDBJ whole genome shotgun (WGS) entry which is preliminary data.</text>
</comment>
<dbReference type="Proteomes" id="UP001465668">
    <property type="component" value="Unassembled WGS sequence"/>
</dbReference>
<sequence>MSSYNSFGNVPIGLSEQSLFNQPAGPLDPYGGENAEVTRLTTQELDQSTIQSTLMNHPMAAPSPAGTIQSSSQGSSTGTKASTRTGLYATSTDGARIACTARAERPHHMIYGATTLGSISDTREKVVDDALDFQFPSLDEIIPPDTDFANNLVESATLAFSLWLLDCMSLYHFGQNSVLFTDPPGHELPNDGLWACRSANEWTEGLSKYDSTTTLNAAVNSLFVDKELKSDTGGLASLLILHGVYQEILKVKGYHARSLSSWVPSMQWPSQSPSDSHDLRASESEGAFNISNWRNAALDCVDILHWSANATIAKAAGIEHPNVLHLHFARVVLLAPYQGIQILARSIIEPETQPRSDDRPTSRDEVALAEQDVLRWAQQDEHKARYSRDAFYEPVSAYLVTLTLWAYSSYSSRAPPASGQHRGFQSRPENSQLHNSHKFATAAAVRELIQPTDSIDDPLCVVNIEDDENREPTFIRLDRPNDDEMVQLFVRKGRPSTMTAHIAGVGNICSAQGPIKILREGRKILSNVSSAWGRNREQISILEAMEKTMMGKR</sequence>
<keyword evidence="3" id="KW-1185">Reference proteome</keyword>